<keyword evidence="2 4" id="KW-0479">Metal-binding</keyword>
<dbReference type="PANTHER" id="PTHR28657:SF5">
    <property type="entry name" value="INDOLEAMINE 2,3-DIOXYGENASE"/>
    <property type="match status" value="1"/>
</dbReference>
<dbReference type="Pfam" id="PF01231">
    <property type="entry name" value="IDO"/>
    <property type="match status" value="1"/>
</dbReference>
<evidence type="ECO:0000313" key="6">
    <source>
        <dbReference type="Proteomes" id="UP000053558"/>
    </source>
</evidence>
<organism evidence="5 6">
    <name type="scientific">Coniophora puteana (strain RWD-64-598)</name>
    <name type="common">Brown rot fungus</name>
    <dbReference type="NCBI Taxonomy" id="741705"/>
    <lineage>
        <taxon>Eukaryota</taxon>
        <taxon>Fungi</taxon>
        <taxon>Dikarya</taxon>
        <taxon>Basidiomycota</taxon>
        <taxon>Agaricomycotina</taxon>
        <taxon>Agaricomycetes</taxon>
        <taxon>Agaricomycetidae</taxon>
        <taxon>Boletales</taxon>
        <taxon>Coniophorineae</taxon>
        <taxon>Coniophoraceae</taxon>
        <taxon>Coniophora</taxon>
    </lineage>
</organism>
<dbReference type="GO" id="GO:0005737">
    <property type="term" value="C:cytoplasm"/>
    <property type="evidence" value="ECO:0007669"/>
    <property type="project" value="TreeGrafter"/>
</dbReference>
<proteinExistence type="inferred from homology"/>
<dbReference type="Gene3D" id="1.20.58.480">
    <property type="match status" value="1"/>
</dbReference>
<dbReference type="OrthoDB" id="540174at2759"/>
<dbReference type="GO" id="GO:0033754">
    <property type="term" value="F:indoleamine 2,3-dioxygenase activity"/>
    <property type="evidence" value="ECO:0007669"/>
    <property type="project" value="TreeGrafter"/>
</dbReference>
<sequence length="510" mass="55824">MSTTTDQFDIHTHTGFMPPEAPLRRLSVYLTQYEAWEVILDDAIGLRLQLGSKEDLTSAEVTASARWRARLEKMPVLSGEPLMSSEHFLRRAHHVLAYLLHFYVNSLPPSTPVIIPHSISLPILSVSCKMDLPPVLTYSDNVLYNWHVSETEPPKGGLSKGVIAGPAESMLGPSSADKDAFGFYSPKFPTVDRVTVLQTFTSTRSEEVFYLASQRVELAGARALALMETVLDELFLSDDLAFRRITSYLDSLASVIAEMQQALESLKDGCEPEVFYGEVRGWFFGEKEGNPWVWEGAEEAGFEKPTKTKGPSAGQSTVIHALDIFLGLGNCVATRDGDASANGGEASYRSPGSLLRDMQAYMPERHRALLIHLSVTPRQLRAAIDGRVASSRAMSSDDWDSESLDTDTQALLDAYNASVAAVRSLRDGHIRIVAAYIVSPAANERTRLTEKGSAKDDVTELETPVDIGKASRTAAQHAVKEARELKGTGGTDLVRFLKGVRDQTAHAALI</sequence>
<dbReference type="OMA" id="ELNHAPF"/>
<comment type="similarity">
    <text evidence="1">Belongs to the indoleamine 2,3-dioxygenase family.</text>
</comment>
<dbReference type="PANTHER" id="PTHR28657">
    <property type="entry name" value="INDOLEAMINE 2,3-DIOXYGENASE"/>
    <property type="match status" value="1"/>
</dbReference>
<dbReference type="GO" id="GO:0046872">
    <property type="term" value="F:metal ion binding"/>
    <property type="evidence" value="ECO:0007669"/>
    <property type="project" value="UniProtKB-KW"/>
</dbReference>
<dbReference type="AlphaFoldDB" id="A0A5M3N0Z0"/>
<dbReference type="GO" id="GO:0034354">
    <property type="term" value="P:'de novo' NAD+ biosynthetic process from L-tryptophan"/>
    <property type="evidence" value="ECO:0007669"/>
    <property type="project" value="TreeGrafter"/>
</dbReference>
<keyword evidence="4" id="KW-0349">Heme</keyword>
<comment type="caution">
    <text evidence="5">The sequence shown here is derived from an EMBL/GenBank/DDBJ whole genome shotgun (WGS) entry which is preliminary data.</text>
</comment>
<dbReference type="InterPro" id="IPR037217">
    <property type="entry name" value="Trp/Indoleamine_2_3_dOase-like"/>
</dbReference>
<dbReference type="Proteomes" id="UP000053558">
    <property type="component" value="Unassembled WGS sequence"/>
</dbReference>
<keyword evidence="5" id="KW-0560">Oxidoreductase</keyword>
<dbReference type="RefSeq" id="XP_007766219.1">
    <property type="nucleotide sequence ID" value="XM_007768029.1"/>
</dbReference>
<evidence type="ECO:0000256" key="4">
    <source>
        <dbReference type="PIRSR" id="PIRSR600898-1"/>
    </source>
</evidence>
<evidence type="ECO:0000313" key="5">
    <source>
        <dbReference type="EMBL" id="EIW84551.1"/>
    </source>
</evidence>
<dbReference type="KEGG" id="cput:CONPUDRAFT_135908"/>
<dbReference type="EMBL" id="JH711575">
    <property type="protein sequence ID" value="EIW84551.1"/>
    <property type="molecule type" value="Genomic_DNA"/>
</dbReference>
<evidence type="ECO:0000256" key="1">
    <source>
        <dbReference type="ARBA" id="ARBA00007119"/>
    </source>
</evidence>
<dbReference type="GeneID" id="19200823"/>
<name>A0A5M3N0Z0_CONPW</name>
<reference evidence="6" key="1">
    <citation type="journal article" date="2012" name="Science">
        <title>The Paleozoic origin of enzymatic lignin decomposition reconstructed from 31 fungal genomes.</title>
        <authorList>
            <person name="Floudas D."/>
            <person name="Binder M."/>
            <person name="Riley R."/>
            <person name="Barry K."/>
            <person name="Blanchette R.A."/>
            <person name="Henrissat B."/>
            <person name="Martinez A.T."/>
            <person name="Otillar R."/>
            <person name="Spatafora J.W."/>
            <person name="Yadav J.S."/>
            <person name="Aerts A."/>
            <person name="Benoit I."/>
            <person name="Boyd A."/>
            <person name="Carlson A."/>
            <person name="Copeland A."/>
            <person name="Coutinho P.M."/>
            <person name="de Vries R.P."/>
            <person name="Ferreira P."/>
            <person name="Findley K."/>
            <person name="Foster B."/>
            <person name="Gaskell J."/>
            <person name="Glotzer D."/>
            <person name="Gorecki P."/>
            <person name="Heitman J."/>
            <person name="Hesse C."/>
            <person name="Hori C."/>
            <person name="Igarashi K."/>
            <person name="Jurgens J.A."/>
            <person name="Kallen N."/>
            <person name="Kersten P."/>
            <person name="Kohler A."/>
            <person name="Kuees U."/>
            <person name="Kumar T.K.A."/>
            <person name="Kuo A."/>
            <person name="LaButti K."/>
            <person name="Larrondo L.F."/>
            <person name="Lindquist E."/>
            <person name="Ling A."/>
            <person name="Lombard V."/>
            <person name="Lucas S."/>
            <person name="Lundell T."/>
            <person name="Martin R."/>
            <person name="McLaughlin D.J."/>
            <person name="Morgenstern I."/>
            <person name="Morin E."/>
            <person name="Murat C."/>
            <person name="Nagy L.G."/>
            <person name="Nolan M."/>
            <person name="Ohm R.A."/>
            <person name="Patyshakuliyeva A."/>
            <person name="Rokas A."/>
            <person name="Ruiz-Duenas F.J."/>
            <person name="Sabat G."/>
            <person name="Salamov A."/>
            <person name="Samejima M."/>
            <person name="Schmutz J."/>
            <person name="Slot J.C."/>
            <person name="St John F."/>
            <person name="Stenlid J."/>
            <person name="Sun H."/>
            <person name="Sun S."/>
            <person name="Syed K."/>
            <person name="Tsang A."/>
            <person name="Wiebenga A."/>
            <person name="Young D."/>
            <person name="Pisabarro A."/>
            <person name="Eastwood D.C."/>
            <person name="Martin F."/>
            <person name="Cullen D."/>
            <person name="Grigoriev I.V."/>
            <person name="Hibbett D.S."/>
        </authorList>
    </citation>
    <scope>NUCLEOTIDE SEQUENCE [LARGE SCALE GENOMIC DNA]</scope>
    <source>
        <strain evidence="6">RWD-64-598 SS2</strain>
    </source>
</reference>
<dbReference type="SUPFAM" id="SSF140959">
    <property type="entry name" value="Indolic compounds 2,3-dioxygenase-like"/>
    <property type="match status" value="1"/>
</dbReference>
<keyword evidence="6" id="KW-1185">Reference proteome</keyword>
<gene>
    <name evidence="5" type="ORF">CONPUDRAFT_135908</name>
</gene>
<protein>
    <submittedName>
        <fullName evidence="5">Indoleamine 2,3-dioxygenase</fullName>
    </submittedName>
</protein>
<dbReference type="GO" id="GO:0019441">
    <property type="term" value="P:L-tryptophan catabolic process to kynurenine"/>
    <property type="evidence" value="ECO:0007669"/>
    <property type="project" value="InterPro"/>
</dbReference>
<keyword evidence="3 4" id="KW-0408">Iron</keyword>
<dbReference type="GO" id="GO:0020037">
    <property type="term" value="F:heme binding"/>
    <property type="evidence" value="ECO:0007669"/>
    <property type="project" value="InterPro"/>
</dbReference>
<feature type="binding site" description="proximal binding residue" evidence="4">
    <location>
        <position position="429"/>
    </location>
    <ligand>
        <name>heme b</name>
        <dbReference type="ChEBI" id="CHEBI:60344"/>
    </ligand>
    <ligandPart>
        <name>Fe</name>
        <dbReference type="ChEBI" id="CHEBI:18248"/>
    </ligandPart>
</feature>
<keyword evidence="5" id="KW-0223">Dioxygenase</keyword>
<accession>A0A5M3N0Z0</accession>
<evidence type="ECO:0000256" key="2">
    <source>
        <dbReference type="ARBA" id="ARBA00022723"/>
    </source>
</evidence>
<dbReference type="InterPro" id="IPR000898">
    <property type="entry name" value="Indolamine_dOase"/>
</dbReference>
<evidence type="ECO:0000256" key="3">
    <source>
        <dbReference type="ARBA" id="ARBA00023004"/>
    </source>
</evidence>